<sequence length="583" mass="68238">MNSESRICKNCEKGFTIEPEDFSFYKKLGVPPPSWCSNCRFIRKLTFLNERSLYKRVCGRCQAPTISMYDTEAPFPVWCVKCHIKDDWDGRDYERDYDFSRNFFEQFQDLKNLTPHRALEQNEKNGEGCEYANFCFRCKNVYLSFLTVGDSENIKYSRCFLRNNKNCLDSLIVQDNDRGYELVQAIGNYNSSFLIESDQCIESHFLYDCSNCLNCSMSSNLRNKSYAFRNKQLSKEEYQKAITALSLGKYEGQLRAKEEFADMAKKAIHKYAHIKNSVNTVGDFIENSKNAYHCYALVDSENVKNIFLGVSSLRDSQDLILAGRLEECYEFTSGGRGGSRIVLSFSCGGGSRNLFYCYGCRTCSDCFGCVSLDKKQYCIFNRQYSKEEYENLVPKIIKHMDEIPYIDKIGRKYTFGEYFPTELSSFAYNETIAFEEYPMTRERVLSSGYKWKDLETKSYASTFKSRQLPDDIKDVKDSICDEIIECPNQGQIETQCTSAYRILPDELSFYRQMNLPIPRYCPNCRYHQRLVWKNPFHFYERECMCELSNHDHDGKCTNAFETMYAPNRPEKIYCKECYQKEVY</sequence>
<dbReference type="AlphaFoldDB" id="A0A1F6WUI5"/>
<evidence type="ECO:0000313" key="1">
    <source>
        <dbReference type="EMBL" id="OGI85541.1"/>
    </source>
</evidence>
<organism evidence="1 2">
    <name type="scientific">Candidatus Nomurabacteria bacterium RIFCSPLOWO2_01_FULL_41_12</name>
    <dbReference type="NCBI Taxonomy" id="1801774"/>
    <lineage>
        <taxon>Bacteria</taxon>
        <taxon>Candidatus Nomuraibacteriota</taxon>
    </lineage>
</organism>
<proteinExistence type="predicted"/>
<dbReference type="Proteomes" id="UP000176187">
    <property type="component" value="Unassembled WGS sequence"/>
</dbReference>
<gene>
    <name evidence="1" type="ORF">A3A05_02285</name>
</gene>
<dbReference type="EMBL" id="MFUY01000030">
    <property type="protein sequence ID" value="OGI85541.1"/>
    <property type="molecule type" value="Genomic_DNA"/>
</dbReference>
<reference evidence="1 2" key="1">
    <citation type="journal article" date="2016" name="Nat. Commun.">
        <title>Thousands of microbial genomes shed light on interconnected biogeochemical processes in an aquifer system.</title>
        <authorList>
            <person name="Anantharaman K."/>
            <person name="Brown C.T."/>
            <person name="Hug L.A."/>
            <person name="Sharon I."/>
            <person name="Castelle C.J."/>
            <person name="Probst A.J."/>
            <person name="Thomas B.C."/>
            <person name="Singh A."/>
            <person name="Wilkins M.J."/>
            <person name="Karaoz U."/>
            <person name="Brodie E.L."/>
            <person name="Williams K.H."/>
            <person name="Hubbard S.S."/>
            <person name="Banfield J.F."/>
        </authorList>
    </citation>
    <scope>NUCLEOTIDE SEQUENCE [LARGE SCALE GENOMIC DNA]</scope>
</reference>
<protein>
    <submittedName>
        <fullName evidence="1">Uncharacterized protein</fullName>
    </submittedName>
</protein>
<evidence type="ECO:0000313" key="2">
    <source>
        <dbReference type="Proteomes" id="UP000176187"/>
    </source>
</evidence>
<dbReference type="STRING" id="1801774.A3A05_02285"/>
<accession>A0A1F6WUI5</accession>
<name>A0A1F6WUI5_9BACT</name>
<comment type="caution">
    <text evidence="1">The sequence shown here is derived from an EMBL/GenBank/DDBJ whole genome shotgun (WGS) entry which is preliminary data.</text>
</comment>